<evidence type="ECO:0000256" key="5">
    <source>
        <dbReference type="ARBA" id="ARBA00023239"/>
    </source>
</evidence>
<proteinExistence type="inferred from homology"/>
<evidence type="ECO:0000256" key="6">
    <source>
        <dbReference type="PIRSR" id="PIRSR602129-50"/>
    </source>
</evidence>
<dbReference type="InterPro" id="IPR010977">
    <property type="entry name" value="Aromatic_deC"/>
</dbReference>
<dbReference type="InterPro" id="IPR002129">
    <property type="entry name" value="PyrdxlP-dep_de-COase"/>
</dbReference>
<dbReference type="RefSeq" id="WP_193927877.1">
    <property type="nucleotide sequence ID" value="NZ_JADEYC010000012.1"/>
</dbReference>
<accession>A0A929FX61</accession>
<keyword evidence="8" id="KW-0808">Transferase</keyword>
<keyword evidence="9" id="KW-1185">Reference proteome</keyword>
<name>A0A929FX61_9PSEU</name>
<dbReference type="PRINTS" id="PR00800">
    <property type="entry name" value="YHDCRBOXLASE"/>
</dbReference>
<evidence type="ECO:0000256" key="3">
    <source>
        <dbReference type="ARBA" id="ARBA00022793"/>
    </source>
</evidence>
<dbReference type="AlphaFoldDB" id="A0A929FX61"/>
<dbReference type="GO" id="GO:0004058">
    <property type="term" value="F:aromatic-L-amino-acid decarboxylase activity"/>
    <property type="evidence" value="ECO:0007669"/>
    <property type="project" value="UniProtKB-ARBA"/>
</dbReference>
<evidence type="ECO:0000256" key="2">
    <source>
        <dbReference type="ARBA" id="ARBA00009533"/>
    </source>
</evidence>
<keyword evidence="8" id="KW-0032">Aminotransferase</keyword>
<keyword evidence="4 6" id="KW-0663">Pyridoxal phosphate</keyword>
<evidence type="ECO:0000256" key="1">
    <source>
        <dbReference type="ARBA" id="ARBA00001933"/>
    </source>
</evidence>
<reference evidence="8" key="1">
    <citation type="submission" date="2020-10" db="EMBL/GenBank/DDBJ databases">
        <title>Diversity and distribution of actinomycetes associated with coral in the coast of Hainan.</title>
        <authorList>
            <person name="Li F."/>
        </authorList>
    </citation>
    <scope>NUCLEOTIDE SEQUENCE</scope>
    <source>
        <strain evidence="8">HNM0983</strain>
    </source>
</reference>
<comment type="caution">
    <text evidence="8">The sequence shown here is derived from an EMBL/GenBank/DDBJ whole genome shotgun (WGS) entry which is preliminary data.</text>
</comment>
<dbReference type="PANTHER" id="PTHR11999">
    <property type="entry name" value="GROUP II PYRIDOXAL-5-PHOSPHATE DECARBOXYLASE"/>
    <property type="match status" value="1"/>
</dbReference>
<dbReference type="InterPro" id="IPR015422">
    <property type="entry name" value="PyrdxlP-dep_Trfase_small"/>
</dbReference>
<evidence type="ECO:0000256" key="7">
    <source>
        <dbReference type="RuleBase" id="RU000382"/>
    </source>
</evidence>
<dbReference type="GO" id="GO:0006520">
    <property type="term" value="P:amino acid metabolic process"/>
    <property type="evidence" value="ECO:0007669"/>
    <property type="project" value="InterPro"/>
</dbReference>
<dbReference type="SUPFAM" id="SSF53383">
    <property type="entry name" value="PLP-dependent transferases"/>
    <property type="match status" value="1"/>
</dbReference>
<comment type="similarity">
    <text evidence="2 7">Belongs to the group II decarboxylase family.</text>
</comment>
<organism evidence="8 9">
    <name type="scientific">Saccharopolyspora montiporae</name>
    <dbReference type="NCBI Taxonomy" id="2781240"/>
    <lineage>
        <taxon>Bacteria</taxon>
        <taxon>Bacillati</taxon>
        <taxon>Actinomycetota</taxon>
        <taxon>Actinomycetes</taxon>
        <taxon>Pseudonocardiales</taxon>
        <taxon>Pseudonocardiaceae</taxon>
        <taxon>Saccharopolyspora</taxon>
    </lineage>
</organism>
<dbReference type="InterPro" id="IPR015424">
    <property type="entry name" value="PyrdxlP-dep_Trfase"/>
</dbReference>
<dbReference type="Gene3D" id="3.40.640.10">
    <property type="entry name" value="Type I PLP-dependent aspartate aminotransferase-like (Major domain)"/>
    <property type="match status" value="1"/>
</dbReference>
<dbReference type="GO" id="GO:0019752">
    <property type="term" value="P:carboxylic acid metabolic process"/>
    <property type="evidence" value="ECO:0007669"/>
    <property type="project" value="InterPro"/>
</dbReference>
<dbReference type="Gene3D" id="1.20.1340.10">
    <property type="entry name" value="dopa decarboxylase, N-terminal domain"/>
    <property type="match status" value="1"/>
</dbReference>
<dbReference type="GO" id="GO:0030170">
    <property type="term" value="F:pyridoxal phosphate binding"/>
    <property type="evidence" value="ECO:0007669"/>
    <property type="project" value="InterPro"/>
</dbReference>
<protein>
    <submittedName>
        <fullName evidence="8">Aspartate aminotransferase family protein</fullName>
    </submittedName>
</protein>
<gene>
    <name evidence="8" type="ORF">IQ251_07700</name>
</gene>
<evidence type="ECO:0000256" key="4">
    <source>
        <dbReference type="ARBA" id="ARBA00022898"/>
    </source>
</evidence>
<keyword evidence="5 7" id="KW-0456">Lyase</keyword>
<dbReference type="EMBL" id="JADEYC010000012">
    <property type="protein sequence ID" value="MBE9374331.1"/>
    <property type="molecule type" value="Genomic_DNA"/>
</dbReference>
<dbReference type="Pfam" id="PF00282">
    <property type="entry name" value="Pyridoxal_deC"/>
    <property type="match status" value="1"/>
</dbReference>
<dbReference type="Gene3D" id="3.90.1150.10">
    <property type="entry name" value="Aspartate Aminotransferase, domain 1"/>
    <property type="match status" value="1"/>
</dbReference>
<keyword evidence="3" id="KW-0210">Decarboxylase</keyword>
<feature type="modified residue" description="N6-(pyridoxal phosphate)lysine" evidence="6">
    <location>
        <position position="300"/>
    </location>
</feature>
<dbReference type="InterPro" id="IPR015421">
    <property type="entry name" value="PyrdxlP-dep_Trfase_major"/>
</dbReference>
<evidence type="ECO:0000313" key="8">
    <source>
        <dbReference type="EMBL" id="MBE9374331.1"/>
    </source>
</evidence>
<dbReference type="GO" id="GO:0008483">
    <property type="term" value="F:transaminase activity"/>
    <property type="evidence" value="ECO:0007669"/>
    <property type="project" value="UniProtKB-KW"/>
</dbReference>
<evidence type="ECO:0000313" key="9">
    <source>
        <dbReference type="Proteomes" id="UP000598360"/>
    </source>
</evidence>
<dbReference type="Proteomes" id="UP000598360">
    <property type="component" value="Unassembled WGS sequence"/>
</dbReference>
<comment type="cofactor">
    <cofactor evidence="1 6 7">
        <name>pyridoxal 5'-phosphate</name>
        <dbReference type="ChEBI" id="CHEBI:597326"/>
    </cofactor>
</comment>
<dbReference type="PANTHER" id="PTHR11999:SF70">
    <property type="entry name" value="MIP05841P"/>
    <property type="match status" value="1"/>
</dbReference>
<sequence>MSPEEFRELGKQVVDWIADYRAGIESYPVRSPVEPGWVRDRLPAHPPERGTGFEQVLGDLDEVLLPGITHWQHPAFFAYFPSGASGPAVLGDLLSSGLGVQGMLWATSPACTELEALAVDWLAELLGLPPHFRTDAAGGGIIQDSASGAALVACLAALHRASGGRVAAEGITGRYAMYVSEHTHASLARAARISGIGEDNVRVIGTDPRTRGLDPQELDRAIAADAAAGVVPALVCASIGTTSTTAVDPVRQVGEVCRERGVWLHVDAAYAGVAAVCPELRWISDGVAECADSYCTDPHKWLLTNFDCSVLWVADRGPLVQALSSTPEYLRNPASESGAVIDYRDWQVPLGRRFRALKLWSVLRWYGAEGLREHIRSGVELAREFAGEVAADDRFELLEEPVFGLVCFRPRYPDLDPAAADRRVLDRLEALNSAGNAYLTHTEVDGRVQVRMAIGAAGTERRHVHATWDAIRAAFFG</sequence>
<dbReference type="GO" id="GO:0005737">
    <property type="term" value="C:cytoplasm"/>
    <property type="evidence" value="ECO:0007669"/>
    <property type="project" value="TreeGrafter"/>
</dbReference>